<dbReference type="GO" id="GO:0005886">
    <property type="term" value="C:plasma membrane"/>
    <property type="evidence" value="ECO:0007669"/>
    <property type="project" value="UniProtKB-SubCell"/>
</dbReference>
<dbReference type="InterPro" id="IPR011527">
    <property type="entry name" value="ABC1_TM_dom"/>
</dbReference>
<comment type="subcellular location">
    <subcellularLocation>
        <location evidence="1">Cell membrane</location>
        <topology evidence="1">Multi-pass membrane protein</topology>
    </subcellularLocation>
</comment>
<evidence type="ECO:0000256" key="1">
    <source>
        <dbReference type="ARBA" id="ARBA00004651"/>
    </source>
</evidence>
<feature type="transmembrane region" description="Helical" evidence="5">
    <location>
        <begin position="90"/>
        <end position="111"/>
    </location>
</feature>
<keyword evidence="4 5" id="KW-0472">Membrane</keyword>
<feature type="transmembrane region" description="Helical" evidence="5">
    <location>
        <begin position="189"/>
        <end position="208"/>
    </location>
</feature>
<keyword evidence="7" id="KW-0067">ATP-binding</keyword>
<name>A0A370L2Y4_9HYPH</name>
<dbReference type="GO" id="GO:0140359">
    <property type="term" value="F:ABC-type transporter activity"/>
    <property type="evidence" value="ECO:0007669"/>
    <property type="project" value="InterPro"/>
</dbReference>
<dbReference type="CDD" id="cd07346">
    <property type="entry name" value="ABC_6TM_exporters"/>
    <property type="match status" value="1"/>
</dbReference>
<keyword evidence="7" id="KW-0547">Nucleotide-binding</keyword>
<evidence type="ECO:0000256" key="3">
    <source>
        <dbReference type="ARBA" id="ARBA00022989"/>
    </source>
</evidence>
<evidence type="ECO:0000259" key="6">
    <source>
        <dbReference type="PROSITE" id="PS50929"/>
    </source>
</evidence>
<evidence type="ECO:0000256" key="4">
    <source>
        <dbReference type="ARBA" id="ARBA00023136"/>
    </source>
</evidence>
<protein>
    <submittedName>
        <fullName evidence="7">ABC transporter ATP-binding protein</fullName>
    </submittedName>
</protein>
<dbReference type="OrthoDB" id="9760920at2"/>
<feature type="transmembrane region" description="Helical" evidence="5">
    <location>
        <begin position="158"/>
        <end position="182"/>
    </location>
</feature>
<dbReference type="Gene3D" id="1.20.1560.10">
    <property type="entry name" value="ABC transporter type 1, transmembrane domain"/>
    <property type="match status" value="1"/>
</dbReference>
<feature type="transmembrane region" description="Helical" evidence="5">
    <location>
        <begin position="278"/>
        <end position="303"/>
    </location>
</feature>
<dbReference type="SUPFAM" id="SSF90123">
    <property type="entry name" value="ABC transporter transmembrane region"/>
    <property type="match status" value="1"/>
</dbReference>
<feature type="transmembrane region" description="Helical" evidence="5">
    <location>
        <begin position="51"/>
        <end position="69"/>
    </location>
</feature>
<dbReference type="RefSeq" id="WP_114830935.1">
    <property type="nucleotide sequence ID" value="NZ_QQTO01000042.1"/>
</dbReference>
<dbReference type="Pfam" id="PF00664">
    <property type="entry name" value="ABC_membrane"/>
    <property type="match status" value="1"/>
</dbReference>
<dbReference type="PROSITE" id="PS50929">
    <property type="entry name" value="ABC_TM1F"/>
    <property type="match status" value="1"/>
</dbReference>
<evidence type="ECO:0000313" key="8">
    <source>
        <dbReference type="Proteomes" id="UP000255207"/>
    </source>
</evidence>
<gene>
    <name evidence="7" type="ORF">DWE98_19445</name>
</gene>
<organism evidence="7 8">
    <name type="scientific">Bosea caraganae</name>
    <dbReference type="NCBI Taxonomy" id="2763117"/>
    <lineage>
        <taxon>Bacteria</taxon>
        <taxon>Pseudomonadati</taxon>
        <taxon>Pseudomonadota</taxon>
        <taxon>Alphaproteobacteria</taxon>
        <taxon>Hyphomicrobiales</taxon>
        <taxon>Boseaceae</taxon>
        <taxon>Bosea</taxon>
    </lineage>
</organism>
<sequence>MKFDGILQLEASLVSSYFAAFLRRITPNEASTAAIRPGETIGRFVWRASGAHQFSVGLIAMAVALLNFVPIDLQRRIVDVAIADRDVETLLFLGVIYLAVIIIQGALKYALLVYQGWVGESAVKLSRDQLAVVASDRSSEDATSGQAVNVIGREIDGVGGFVGVSISEFVVNLTFLVVIFTYMLYIQPVIALISGIFLIPQILLALFMQEQLNTLVERQVGLVRKLGDETVNGNSSNSATDGEKFPTISAIFYNRLRFYFLKYGLKTLLNLVNALGPLMVLVLGGWMVIHGQTTLGTVVAFISGLERLSNPMRDLLNFYREYQQAKVQYEMIVKWVEGTS</sequence>
<dbReference type="GO" id="GO:0005524">
    <property type="term" value="F:ATP binding"/>
    <property type="evidence" value="ECO:0007669"/>
    <property type="project" value="UniProtKB-KW"/>
</dbReference>
<dbReference type="InterPro" id="IPR036640">
    <property type="entry name" value="ABC1_TM_sf"/>
</dbReference>
<accession>A0A370L2Y4</accession>
<comment type="caution">
    <text evidence="7">The sequence shown here is derived from an EMBL/GenBank/DDBJ whole genome shotgun (WGS) entry which is preliminary data.</text>
</comment>
<dbReference type="AlphaFoldDB" id="A0A370L2Y4"/>
<keyword evidence="2 5" id="KW-0812">Transmembrane</keyword>
<keyword evidence="8" id="KW-1185">Reference proteome</keyword>
<evidence type="ECO:0000256" key="5">
    <source>
        <dbReference type="SAM" id="Phobius"/>
    </source>
</evidence>
<keyword evidence="3 5" id="KW-1133">Transmembrane helix</keyword>
<reference evidence="8" key="1">
    <citation type="submission" date="2018-07" db="EMBL/GenBank/DDBJ databases">
        <authorList>
            <person name="Safronova V.I."/>
            <person name="Chirak E.R."/>
            <person name="Sazanova A.L."/>
        </authorList>
    </citation>
    <scope>NUCLEOTIDE SEQUENCE [LARGE SCALE GENOMIC DNA]</scope>
    <source>
        <strain evidence="8">RCAM04685</strain>
    </source>
</reference>
<dbReference type="EMBL" id="QQTP01000010">
    <property type="protein sequence ID" value="RDJ22605.1"/>
    <property type="molecule type" value="Genomic_DNA"/>
</dbReference>
<evidence type="ECO:0000256" key="2">
    <source>
        <dbReference type="ARBA" id="ARBA00022692"/>
    </source>
</evidence>
<feature type="domain" description="ABC transmembrane type-1" evidence="6">
    <location>
        <begin position="56"/>
        <end position="324"/>
    </location>
</feature>
<evidence type="ECO:0000313" key="7">
    <source>
        <dbReference type="EMBL" id="RDJ22605.1"/>
    </source>
</evidence>
<proteinExistence type="predicted"/>
<dbReference type="Proteomes" id="UP000255207">
    <property type="component" value="Unassembled WGS sequence"/>
</dbReference>